<dbReference type="OrthoDB" id="2257766at2759"/>
<evidence type="ECO:0008006" key="3">
    <source>
        <dbReference type="Google" id="ProtNLM"/>
    </source>
</evidence>
<dbReference type="GeneID" id="29002445"/>
<gene>
    <name evidence="1" type="ORF">PHYBLDRAFT_65833</name>
</gene>
<evidence type="ECO:0000313" key="2">
    <source>
        <dbReference type="Proteomes" id="UP000077315"/>
    </source>
</evidence>
<dbReference type="RefSeq" id="XP_018291273.1">
    <property type="nucleotide sequence ID" value="XM_018441539.1"/>
</dbReference>
<evidence type="ECO:0000313" key="1">
    <source>
        <dbReference type="EMBL" id="OAD73233.1"/>
    </source>
</evidence>
<dbReference type="EMBL" id="KV440981">
    <property type="protein sequence ID" value="OAD73233.1"/>
    <property type="molecule type" value="Genomic_DNA"/>
</dbReference>
<organism evidence="1 2">
    <name type="scientific">Phycomyces blakesleeanus (strain ATCC 8743b / DSM 1359 / FGSC 10004 / NBRC 33097 / NRRL 1555)</name>
    <dbReference type="NCBI Taxonomy" id="763407"/>
    <lineage>
        <taxon>Eukaryota</taxon>
        <taxon>Fungi</taxon>
        <taxon>Fungi incertae sedis</taxon>
        <taxon>Mucoromycota</taxon>
        <taxon>Mucoromycotina</taxon>
        <taxon>Mucoromycetes</taxon>
        <taxon>Mucorales</taxon>
        <taxon>Phycomycetaceae</taxon>
        <taxon>Phycomyces</taxon>
    </lineage>
</organism>
<dbReference type="Proteomes" id="UP000077315">
    <property type="component" value="Unassembled WGS sequence"/>
</dbReference>
<dbReference type="VEuPathDB" id="FungiDB:PHYBLDRAFT_65833"/>
<sequence>MLRTQQKRESLPEDHILFLTYLDKSYEQGTPTSIRPFTLVSWVKAHMVKESVSESFLPHSLRSAASTKAVFLGNSSNKVKTHVGWSLTSNSFEDYYYKPTRHHHASTHIQNSIFLLRRTVPLCNPKWKQQCSVSVQFIEKKSATAANFHKITEFQKIS</sequence>
<name>A0A162U8I7_PHYB8</name>
<protein>
    <recommendedName>
        <fullName evidence="3">Tyr recombinase domain-containing protein</fullName>
    </recommendedName>
</protein>
<reference evidence="2" key="1">
    <citation type="submission" date="2015-06" db="EMBL/GenBank/DDBJ databases">
        <title>Expansion of signal transduction pathways in fungi by whole-genome duplication.</title>
        <authorList>
            <consortium name="DOE Joint Genome Institute"/>
            <person name="Corrochano L.M."/>
            <person name="Kuo A."/>
            <person name="Marcet-Houben M."/>
            <person name="Polaino S."/>
            <person name="Salamov A."/>
            <person name="Villalobos J.M."/>
            <person name="Alvarez M.I."/>
            <person name="Avalos J."/>
            <person name="Benito E.P."/>
            <person name="Benoit I."/>
            <person name="Burger G."/>
            <person name="Camino L.P."/>
            <person name="Canovas D."/>
            <person name="Cerda-Olmedo E."/>
            <person name="Cheng J.-F."/>
            <person name="Dominguez A."/>
            <person name="Elias M."/>
            <person name="Eslava A.P."/>
            <person name="Glaser F."/>
            <person name="Grimwood J."/>
            <person name="Gutierrez G."/>
            <person name="Heitman J."/>
            <person name="Henrissat B."/>
            <person name="Iturriaga E.A."/>
            <person name="Lang B.F."/>
            <person name="Lavin J.L."/>
            <person name="Lee S."/>
            <person name="Li W."/>
            <person name="Lindquist E."/>
            <person name="Lopez-Garcia S."/>
            <person name="Luque E.M."/>
            <person name="Marcos A.T."/>
            <person name="Martin J."/>
            <person name="McCluskey K."/>
            <person name="Medina H.R."/>
            <person name="Miralles-Duran A."/>
            <person name="Miyazaki A."/>
            <person name="Munoz-Torres E."/>
            <person name="Oguiza J.A."/>
            <person name="Ohm R."/>
            <person name="Olmedo M."/>
            <person name="Orejas M."/>
            <person name="Ortiz-Castellanos L."/>
            <person name="Pisabarro A.G."/>
            <person name="Rodriguez-Romero J."/>
            <person name="Ruiz-Herrera J."/>
            <person name="Ruiz-Vazquez R."/>
            <person name="Sanz C."/>
            <person name="Schackwitz W."/>
            <person name="Schmutz J."/>
            <person name="Shahriari M."/>
            <person name="Shelest E."/>
            <person name="Silva-Franco F."/>
            <person name="Soanes D."/>
            <person name="Syed K."/>
            <person name="Tagua V.G."/>
            <person name="Talbot N.J."/>
            <person name="Thon M."/>
            <person name="De vries R.P."/>
            <person name="Wiebenga A."/>
            <person name="Yadav J.S."/>
            <person name="Braun E.L."/>
            <person name="Baker S."/>
            <person name="Garre V."/>
            <person name="Horwitz B."/>
            <person name="Torres-Martinez S."/>
            <person name="Idnurm A."/>
            <person name="Herrera-Estrella A."/>
            <person name="Gabaldon T."/>
            <person name="Grigoriev I.V."/>
        </authorList>
    </citation>
    <scope>NUCLEOTIDE SEQUENCE [LARGE SCALE GENOMIC DNA]</scope>
    <source>
        <strain evidence="2">NRRL 1555(-)</strain>
    </source>
</reference>
<dbReference type="InParanoid" id="A0A162U8I7"/>
<keyword evidence="2" id="KW-1185">Reference proteome</keyword>
<accession>A0A162U8I7</accession>
<dbReference type="AlphaFoldDB" id="A0A162U8I7"/>
<proteinExistence type="predicted"/>